<comment type="caution">
    <text evidence="3">The sequence shown here is derived from an EMBL/GenBank/DDBJ whole genome shotgun (WGS) entry which is preliminary data.</text>
</comment>
<feature type="region of interest" description="Disordered" evidence="2">
    <location>
        <begin position="51"/>
        <end position="72"/>
    </location>
</feature>
<feature type="coiled-coil region" evidence="1">
    <location>
        <begin position="131"/>
        <end position="193"/>
    </location>
</feature>
<organism evidence="3">
    <name type="scientific">marine sediment metagenome</name>
    <dbReference type="NCBI Taxonomy" id="412755"/>
    <lineage>
        <taxon>unclassified sequences</taxon>
        <taxon>metagenomes</taxon>
        <taxon>ecological metagenomes</taxon>
    </lineage>
</organism>
<dbReference type="EMBL" id="BARW01001523">
    <property type="protein sequence ID" value="GAI60710.1"/>
    <property type="molecule type" value="Genomic_DNA"/>
</dbReference>
<evidence type="ECO:0000256" key="1">
    <source>
        <dbReference type="SAM" id="Coils"/>
    </source>
</evidence>
<gene>
    <name evidence="3" type="ORF">S12H4_04799</name>
</gene>
<proteinExistence type="predicted"/>
<sequence>ISSAITERNINFSMKISKKSELIDLLKIFQNQIDTMKTTIDKLIRTVDSSETSITELNGPPPIKQQNYSQKTTSDGFDELLASNEPLTDLPKRPESLDQKEDEYFIGLPRLDVSDKSKTTPKPHTKKKVKKKELLAEKKGLESKLNSVRNLLDFVEKKYKAGQMDKKSYEKRADQLKNDLKTTKNKIEEIDKQL</sequence>
<evidence type="ECO:0000256" key="2">
    <source>
        <dbReference type="SAM" id="MobiDB-lite"/>
    </source>
</evidence>
<protein>
    <submittedName>
        <fullName evidence="3">Uncharacterized protein</fullName>
    </submittedName>
</protein>
<name>X1RC37_9ZZZZ</name>
<accession>X1RC37</accession>
<feature type="non-terminal residue" evidence="3">
    <location>
        <position position="1"/>
    </location>
</feature>
<keyword evidence="1" id="KW-0175">Coiled coil</keyword>
<evidence type="ECO:0000313" key="3">
    <source>
        <dbReference type="EMBL" id="GAI60710.1"/>
    </source>
</evidence>
<reference evidence="3" key="1">
    <citation type="journal article" date="2014" name="Front. Microbiol.">
        <title>High frequency of phylogenetically diverse reductive dehalogenase-homologous genes in deep subseafloor sedimentary metagenomes.</title>
        <authorList>
            <person name="Kawai M."/>
            <person name="Futagami T."/>
            <person name="Toyoda A."/>
            <person name="Takaki Y."/>
            <person name="Nishi S."/>
            <person name="Hori S."/>
            <person name="Arai W."/>
            <person name="Tsubouchi T."/>
            <person name="Morono Y."/>
            <person name="Uchiyama I."/>
            <person name="Ito T."/>
            <person name="Fujiyama A."/>
            <person name="Inagaki F."/>
            <person name="Takami H."/>
        </authorList>
    </citation>
    <scope>NUCLEOTIDE SEQUENCE</scope>
    <source>
        <strain evidence="3">Expedition CK06-06</strain>
    </source>
</reference>
<dbReference type="AlphaFoldDB" id="X1RC37"/>